<dbReference type="Gene3D" id="3.40.390.10">
    <property type="entry name" value="Collagenase (Catalytic Domain)"/>
    <property type="match status" value="1"/>
</dbReference>
<gene>
    <name evidence="2" type="ORF">EI427_03415</name>
</gene>
<dbReference type="EMBL" id="CP034562">
    <property type="protein sequence ID" value="AZQ61304.1"/>
    <property type="molecule type" value="Genomic_DNA"/>
</dbReference>
<evidence type="ECO:0000259" key="1">
    <source>
        <dbReference type="Pfam" id="PF05572"/>
    </source>
</evidence>
<reference evidence="2 3" key="1">
    <citation type="submission" date="2018-12" db="EMBL/GenBank/DDBJ databases">
        <title>Flammeovirga pectinis sp. nov., isolated from the gut of the Korean scallop, Patinopecten yessoensis.</title>
        <authorList>
            <person name="Bae J.-W."/>
            <person name="Jeong Y.-S."/>
            <person name="Kang W."/>
        </authorList>
    </citation>
    <scope>NUCLEOTIDE SEQUENCE [LARGE SCALE GENOMIC DNA]</scope>
    <source>
        <strain evidence="2 3">L12M1</strain>
    </source>
</reference>
<sequence length="328" mass="38150">MKKIYFVLLLISTLFGCQKEEEFDISKTEKLNAKTNNPVGLTYRVPVVFHYVAFNNNKLPSKKELESIVQHININFQFQNTNRFTIEDQFVAISANPNIEFYLATEEENQQKGFVSIKTKYPRVSERSISNDLIRTVKEFQSHKIVTDGRKFLNVIITDLPHLTSGLVVTDNDQRDENKITLPPPYDHIYLKGETFDRSSLLSGIFIDYKSFNTDRLSIEVITHEIGHWLGLKHIFGMTSMPFNERDNKVILNQVKRTAQEDKYFIALHDDGIDDTPWTHISCDNLGVKVNGKVINAQNYMNYTKKLERVMFTKGQVEKMRKTLEEWL</sequence>
<dbReference type="PROSITE" id="PS51257">
    <property type="entry name" value="PROKAR_LIPOPROTEIN"/>
    <property type="match status" value="1"/>
</dbReference>
<dbReference type="SUPFAM" id="SSF55486">
    <property type="entry name" value="Metalloproteases ('zincins'), catalytic domain"/>
    <property type="match status" value="1"/>
</dbReference>
<accession>A0A3Q9FM15</accession>
<keyword evidence="3" id="KW-1185">Reference proteome</keyword>
<proteinExistence type="predicted"/>
<name>A0A3Q9FM15_9BACT</name>
<dbReference type="RefSeq" id="WP_126611646.1">
    <property type="nucleotide sequence ID" value="NZ_CP034562.1"/>
</dbReference>
<dbReference type="Pfam" id="PF05572">
    <property type="entry name" value="Peptidase_M43"/>
    <property type="match status" value="1"/>
</dbReference>
<evidence type="ECO:0000313" key="3">
    <source>
        <dbReference type="Proteomes" id="UP000267268"/>
    </source>
</evidence>
<organism evidence="2 3">
    <name type="scientific">Flammeovirga pectinis</name>
    <dbReference type="NCBI Taxonomy" id="2494373"/>
    <lineage>
        <taxon>Bacteria</taxon>
        <taxon>Pseudomonadati</taxon>
        <taxon>Bacteroidota</taxon>
        <taxon>Cytophagia</taxon>
        <taxon>Cytophagales</taxon>
        <taxon>Flammeovirgaceae</taxon>
        <taxon>Flammeovirga</taxon>
    </lineage>
</organism>
<dbReference type="InterPro" id="IPR024079">
    <property type="entry name" value="MetalloPept_cat_dom_sf"/>
</dbReference>
<dbReference type="OrthoDB" id="6278496at2"/>
<dbReference type="InterPro" id="IPR008754">
    <property type="entry name" value="Peptidase_M43"/>
</dbReference>
<protein>
    <recommendedName>
        <fullName evidence="1">Peptidase M43 pregnancy-associated plasma-A domain-containing protein</fullName>
    </recommendedName>
</protein>
<dbReference type="Proteomes" id="UP000267268">
    <property type="component" value="Chromosome 1"/>
</dbReference>
<feature type="domain" description="Peptidase M43 pregnancy-associated plasma-A" evidence="1">
    <location>
        <begin position="214"/>
        <end position="325"/>
    </location>
</feature>
<dbReference type="AlphaFoldDB" id="A0A3Q9FM15"/>
<dbReference type="KEGG" id="fll:EI427_03415"/>
<dbReference type="GO" id="GO:0008237">
    <property type="term" value="F:metallopeptidase activity"/>
    <property type="evidence" value="ECO:0007669"/>
    <property type="project" value="InterPro"/>
</dbReference>
<evidence type="ECO:0000313" key="2">
    <source>
        <dbReference type="EMBL" id="AZQ61304.1"/>
    </source>
</evidence>